<evidence type="ECO:0000256" key="5">
    <source>
        <dbReference type="ARBA" id="ARBA00022679"/>
    </source>
</evidence>
<evidence type="ECO:0000256" key="14">
    <source>
        <dbReference type="SAM" id="Coils"/>
    </source>
</evidence>
<feature type="compositionally biased region" description="Low complexity" evidence="15">
    <location>
        <begin position="890"/>
        <end position="907"/>
    </location>
</feature>
<dbReference type="Proteomes" id="UP000242525">
    <property type="component" value="Unassembled WGS sequence"/>
</dbReference>
<keyword evidence="20" id="KW-1185">Reference proteome</keyword>
<dbReference type="InterPro" id="IPR011006">
    <property type="entry name" value="CheY-like_superfamily"/>
</dbReference>
<evidence type="ECO:0000256" key="4">
    <source>
        <dbReference type="ARBA" id="ARBA00022553"/>
    </source>
</evidence>
<dbReference type="CDD" id="cd00082">
    <property type="entry name" value="HisKA"/>
    <property type="match status" value="1"/>
</dbReference>
<dbReference type="Pfam" id="PF00512">
    <property type="entry name" value="HisKA"/>
    <property type="match status" value="1"/>
</dbReference>
<evidence type="ECO:0000256" key="2">
    <source>
        <dbReference type="ARBA" id="ARBA00004370"/>
    </source>
</evidence>
<evidence type="ECO:0000256" key="8">
    <source>
        <dbReference type="ARBA" id="ARBA00022777"/>
    </source>
</evidence>
<keyword evidence="7" id="KW-0547">Nucleotide-binding</keyword>
<dbReference type="SMART" id="SM00448">
    <property type="entry name" value="REC"/>
    <property type="match status" value="1"/>
</dbReference>
<dbReference type="EMBL" id="CCBN010000006">
    <property type="protein sequence ID" value="CDO53901.1"/>
    <property type="molecule type" value="Genomic_DNA"/>
</dbReference>
<dbReference type="InterPro" id="IPR036890">
    <property type="entry name" value="HATPase_C_sf"/>
</dbReference>
<keyword evidence="5" id="KW-0808">Transferase</keyword>
<dbReference type="Gene3D" id="1.10.287.130">
    <property type="match status" value="1"/>
</dbReference>
<dbReference type="InterPro" id="IPR001789">
    <property type="entry name" value="Sig_transdc_resp-reg_receiver"/>
</dbReference>
<dbReference type="InterPro" id="IPR003661">
    <property type="entry name" value="HisK_dim/P_dom"/>
</dbReference>
<evidence type="ECO:0000256" key="7">
    <source>
        <dbReference type="ARBA" id="ARBA00022741"/>
    </source>
</evidence>
<sequence length="1111" mass="121624">MRSIHIGIRLQLILYVVLILVLSIVILATATGVYNSRFVLSLRAESLEVIATLKASQVLQLLSTLYYQAYLLSNRDAIKIALTKFRAGNTSPENWSTVGTVLNSTFGTSQSIISASIFDTTGTLAFNMSNTPNSVYPRDLYSSLRGPDYTSIIRNSGVFIAGPQLNPFDSSFLMSMTLPVLTNSTIFVDTSKLSGYITLIFQANSLQSIISDNIGLNAGGRMFLVGAGNVTNLSDSNINDVPTISLLLPSVESDYHLIGNYPISAAPAIGLALNSNHPGSVLNSQAFGSMQRAVGYALVKTYSTIWVVLVSETHNSVYESINKLRNITLIAGSCVLVVCLLVIVGVVHMGVQPIYRLKQAAEQTTLLFHQDKKGDGSASDISPTSPGPPPEAPSLRQNLSFWKPKLGSRNSQISSDISMTPTHSNTCPGIVNLSPVTIVSKSSDSEFSNYNNTSINKSFSTNNTVINPVPNVAATSSNYSKTSGINNSNQYIITTRDIVKTTEPEPERRLMIPARVQVREYKYFTDELVSLQYSFNSMADELEKQYTHLEDIVKERTKELEAARIQAETANEAKSAFIANITHELRTPLNGILGMTAVSMTEEDPEKVKRSLKVISKSGLLLLNLLNDLLTFSKNQIGNIVIEEKEFVIDEVITQLELIYGSQAQDKKIAFEYEIEPHETYKNMVLFGDSGRILHVLLNIVSNCLKFAPKGSKIKIKFRCSLPPLDPEEEMTRLFSQTSTTSSSQASSFLVFEEPKPCTLTLEVEDEGPGVDPSKVEKLFEPFVQGDQALSRRHGGAGLGLSICNQLVGLMGGSIILKNNIPKGLTVKVALPIKQTRKLASSSSFKKTVQPQVQALPPPPHHQQQLQQPAPSSQLALTSAPMLPPPPQLPLSRSVTRQNSTQSSRSSLVDMPERRTSISVPQPEQTSYFDKRPNPARRNTATTLTTVKALSTITASTTSGGEHQVVKILIVEDNIINQEIMKRMVTLQFPTLFPTKDLVIDLAVNGEQAVAKIEEAIRRGFYYKVVFMDIQMPRMDGLQATRIIRSQLGYVYPIVALTAYVPEDLGSSGAMKNMDGVLEKPVDMDALKAILEKFVEFKGYNTSVLGTPSSG</sequence>
<proteinExistence type="predicted"/>
<dbReference type="SUPFAM" id="SSF52172">
    <property type="entry name" value="CheY-like"/>
    <property type="match status" value="1"/>
</dbReference>
<evidence type="ECO:0000313" key="20">
    <source>
        <dbReference type="Proteomes" id="UP000242525"/>
    </source>
</evidence>
<evidence type="ECO:0000256" key="13">
    <source>
        <dbReference type="PROSITE-ProRule" id="PRU00169"/>
    </source>
</evidence>
<feature type="region of interest" description="Disordered" evidence="15">
    <location>
        <begin position="840"/>
        <end position="937"/>
    </location>
</feature>
<comment type="subcellular location">
    <subcellularLocation>
        <location evidence="2">Membrane</location>
    </subcellularLocation>
</comment>
<dbReference type="SUPFAM" id="SSF55874">
    <property type="entry name" value="ATPase domain of HSP90 chaperone/DNA topoisomerase II/histidine kinase"/>
    <property type="match status" value="1"/>
</dbReference>
<keyword evidence="8 19" id="KW-0418">Kinase</keyword>
<evidence type="ECO:0000259" key="18">
    <source>
        <dbReference type="PROSITE" id="PS50110"/>
    </source>
</evidence>
<dbReference type="Gene3D" id="3.40.50.2300">
    <property type="match status" value="1"/>
</dbReference>
<dbReference type="Gene3D" id="3.30.565.10">
    <property type="entry name" value="Histidine kinase-like ATPase, C-terminal domain"/>
    <property type="match status" value="1"/>
</dbReference>
<evidence type="ECO:0000256" key="3">
    <source>
        <dbReference type="ARBA" id="ARBA00012438"/>
    </source>
</evidence>
<dbReference type="GO" id="GO:0000155">
    <property type="term" value="F:phosphorelay sensor kinase activity"/>
    <property type="evidence" value="ECO:0007669"/>
    <property type="project" value="InterPro"/>
</dbReference>
<feature type="compositionally biased region" description="Low complexity" evidence="15">
    <location>
        <begin position="862"/>
        <end position="881"/>
    </location>
</feature>
<dbReference type="OrthoDB" id="60033at2759"/>
<keyword evidence="12 16" id="KW-0472">Membrane</keyword>
<accession>A0A0J9X9M6</accession>
<dbReference type="SMART" id="SM00387">
    <property type="entry name" value="HATPase_c"/>
    <property type="match status" value="1"/>
</dbReference>
<dbReference type="PROSITE" id="PS50110">
    <property type="entry name" value="RESPONSE_REGULATORY"/>
    <property type="match status" value="1"/>
</dbReference>
<gene>
    <name evidence="19" type="ORF">BN980_GECA06s01517g</name>
</gene>
<dbReference type="STRING" id="1173061.A0A0J9X9M6"/>
<dbReference type="Pfam" id="PF00072">
    <property type="entry name" value="Response_reg"/>
    <property type="match status" value="1"/>
</dbReference>
<dbReference type="GO" id="GO:0005524">
    <property type="term" value="F:ATP binding"/>
    <property type="evidence" value="ECO:0007669"/>
    <property type="project" value="UniProtKB-KW"/>
</dbReference>
<feature type="region of interest" description="Disordered" evidence="15">
    <location>
        <begin position="371"/>
        <end position="396"/>
    </location>
</feature>
<feature type="transmembrane region" description="Helical" evidence="16">
    <location>
        <begin position="327"/>
        <end position="351"/>
    </location>
</feature>
<dbReference type="Pfam" id="PF02518">
    <property type="entry name" value="HATPase_c"/>
    <property type="match status" value="1"/>
</dbReference>
<dbReference type="SMART" id="SM00388">
    <property type="entry name" value="HisKA"/>
    <property type="match status" value="1"/>
</dbReference>
<protein>
    <recommendedName>
        <fullName evidence="3">histidine kinase</fullName>
        <ecNumber evidence="3">2.7.13.3</ecNumber>
    </recommendedName>
</protein>
<keyword evidence="11" id="KW-0902">Two-component regulatory system</keyword>
<evidence type="ECO:0000256" key="9">
    <source>
        <dbReference type="ARBA" id="ARBA00022840"/>
    </source>
</evidence>
<keyword evidence="9" id="KW-0067">ATP-binding</keyword>
<evidence type="ECO:0000256" key="12">
    <source>
        <dbReference type="ARBA" id="ARBA00023136"/>
    </source>
</evidence>
<dbReference type="InterPro" id="IPR003594">
    <property type="entry name" value="HATPase_dom"/>
</dbReference>
<organism evidence="19 20">
    <name type="scientific">Geotrichum candidum</name>
    <name type="common">Oospora lactis</name>
    <name type="synonym">Dipodascus geotrichum</name>
    <dbReference type="NCBI Taxonomy" id="1173061"/>
    <lineage>
        <taxon>Eukaryota</taxon>
        <taxon>Fungi</taxon>
        <taxon>Dikarya</taxon>
        <taxon>Ascomycota</taxon>
        <taxon>Saccharomycotina</taxon>
        <taxon>Dipodascomycetes</taxon>
        <taxon>Dipodascales</taxon>
        <taxon>Dipodascaceae</taxon>
        <taxon>Geotrichum</taxon>
    </lineage>
</organism>
<evidence type="ECO:0000256" key="10">
    <source>
        <dbReference type="ARBA" id="ARBA00022989"/>
    </source>
</evidence>
<feature type="transmembrane region" description="Helical" evidence="16">
    <location>
        <begin position="12"/>
        <end position="34"/>
    </location>
</feature>
<dbReference type="PROSITE" id="PS50109">
    <property type="entry name" value="HIS_KIN"/>
    <property type="match status" value="1"/>
</dbReference>
<keyword evidence="14" id="KW-0175">Coiled coil</keyword>
<keyword evidence="6 16" id="KW-0812">Transmembrane</keyword>
<feature type="compositionally biased region" description="Polar residues" evidence="15">
    <location>
        <begin position="917"/>
        <end position="928"/>
    </location>
</feature>
<comment type="catalytic activity">
    <reaction evidence="1">
        <text>ATP + protein L-histidine = ADP + protein N-phospho-L-histidine.</text>
        <dbReference type="EC" id="2.7.13.3"/>
    </reaction>
</comment>
<keyword evidence="4 13" id="KW-0597">Phosphoprotein</keyword>
<feature type="coiled-coil region" evidence="14">
    <location>
        <begin position="539"/>
        <end position="573"/>
    </location>
</feature>
<dbReference type="EC" id="2.7.13.3" evidence="3"/>
<evidence type="ECO:0000256" key="16">
    <source>
        <dbReference type="SAM" id="Phobius"/>
    </source>
</evidence>
<reference evidence="19" key="1">
    <citation type="submission" date="2014-03" db="EMBL/GenBank/DDBJ databases">
        <authorList>
            <person name="Casaregola S."/>
        </authorList>
    </citation>
    <scope>NUCLEOTIDE SEQUENCE [LARGE SCALE GENOMIC DNA]</scope>
    <source>
        <strain evidence="19">CLIB 918</strain>
    </source>
</reference>
<dbReference type="PANTHER" id="PTHR43719:SF34">
    <property type="entry name" value="TWO-COMPONENT SYSTEM PROTEIN B"/>
    <property type="match status" value="1"/>
</dbReference>
<dbReference type="InterPro" id="IPR005467">
    <property type="entry name" value="His_kinase_dom"/>
</dbReference>
<evidence type="ECO:0000256" key="6">
    <source>
        <dbReference type="ARBA" id="ARBA00022692"/>
    </source>
</evidence>
<dbReference type="GO" id="GO:0016020">
    <property type="term" value="C:membrane"/>
    <property type="evidence" value="ECO:0007669"/>
    <property type="project" value="UniProtKB-SubCell"/>
</dbReference>
<evidence type="ECO:0000259" key="17">
    <source>
        <dbReference type="PROSITE" id="PS50109"/>
    </source>
</evidence>
<evidence type="ECO:0000313" key="19">
    <source>
        <dbReference type="EMBL" id="CDO53901.1"/>
    </source>
</evidence>
<dbReference type="SUPFAM" id="SSF47384">
    <property type="entry name" value="Homodimeric domain of signal transducing histidine kinase"/>
    <property type="match status" value="1"/>
</dbReference>
<evidence type="ECO:0000256" key="15">
    <source>
        <dbReference type="SAM" id="MobiDB-lite"/>
    </source>
</evidence>
<dbReference type="InterPro" id="IPR050956">
    <property type="entry name" value="2C_system_His_kinase"/>
</dbReference>
<keyword evidence="10 16" id="KW-1133">Transmembrane helix</keyword>
<dbReference type="GO" id="GO:0006950">
    <property type="term" value="P:response to stress"/>
    <property type="evidence" value="ECO:0007669"/>
    <property type="project" value="UniProtKB-ARBA"/>
</dbReference>
<dbReference type="AlphaFoldDB" id="A0A0J9X9M6"/>
<feature type="domain" description="Histidine kinase" evidence="17">
    <location>
        <begin position="580"/>
        <end position="835"/>
    </location>
</feature>
<feature type="domain" description="Response regulatory" evidence="18">
    <location>
        <begin position="967"/>
        <end position="1095"/>
    </location>
</feature>
<feature type="modified residue" description="4-aspartylphosphate" evidence="13">
    <location>
        <position position="1029"/>
    </location>
</feature>
<comment type="caution">
    <text evidence="19">The sequence shown here is derived from an EMBL/GenBank/DDBJ whole genome shotgun (WGS) entry which is preliminary data.</text>
</comment>
<dbReference type="InterPro" id="IPR036097">
    <property type="entry name" value="HisK_dim/P_sf"/>
</dbReference>
<evidence type="ECO:0000256" key="11">
    <source>
        <dbReference type="ARBA" id="ARBA00023012"/>
    </source>
</evidence>
<name>A0A0J9X9M6_GEOCN</name>
<evidence type="ECO:0000256" key="1">
    <source>
        <dbReference type="ARBA" id="ARBA00000085"/>
    </source>
</evidence>
<dbReference type="CDD" id="cd17546">
    <property type="entry name" value="REC_hyHK_CKI1_RcsC-like"/>
    <property type="match status" value="1"/>
</dbReference>
<dbReference type="FunFam" id="1.10.287.130:FF:000004">
    <property type="entry name" value="Ethylene receptor 1"/>
    <property type="match status" value="1"/>
</dbReference>
<dbReference type="PANTHER" id="PTHR43719">
    <property type="entry name" value="TWO-COMPONENT HISTIDINE KINASE"/>
    <property type="match status" value="1"/>
</dbReference>
<dbReference type="PRINTS" id="PR00344">
    <property type="entry name" value="BCTRLSENSOR"/>
</dbReference>
<dbReference type="InterPro" id="IPR004358">
    <property type="entry name" value="Sig_transdc_His_kin-like_C"/>
</dbReference>